<sequence>VAKRYEGIAAKALSDIKDADKALSSNCETLALTRPEQDFKAHVITEKLIQIQEDAAQLGQEIKTLRKDGADKEAVDQRCLRLIDVLMPEKVPSAHNMVGSEVVRVMTFYLDVLKGPVNSQLLNALLAALIKNGRFDSAWRVALGDFEKFDLAKDGWTFLRMIELCARTRDVPSAWRVWDEFKAWRAGVERELKTPGHESLRATRTRVFASDPAAAGARETGELHGDAAALERSSQEMLALAETLTFPGENAAPVCVAGGALAVTPADREVARRKIGCDMKTEHATYIEMVTLLGSAGDFRSAIQLIREEKEGILEHTHNPTMQDVGSLYQIAVDAGNQHAALDIRGLCMQKPLHAGRRALHRKWGTSFSWDLTEPQHRSLSRRFPEEHRRHSPPFRDGEHVYSRSRDSKTHTKDASA</sequence>
<evidence type="ECO:0000313" key="2">
    <source>
        <dbReference type="Proteomes" id="UP001140234"/>
    </source>
</evidence>
<comment type="caution">
    <text evidence="1">The sequence shown here is derived from an EMBL/GenBank/DDBJ whole genome shotgun (WGS) entry which is preliminary data.</text>
</comment>
<gene>
    <name evidence="1" type="ORF">IWQ57_005129</name>
</gene>
<proteinExistence type="predicted"/>
<evidence type="ECO:0000313" key="1">
    <source>
        <dbReference type="EMBL" id="KAJ2764549.1"/>
    </source>
</evidence>
<reference evidence="1" key="1">
    <citation type="submission" date="2022-07" db="EMBL/GenBank/DDBJ databases">
        <title>Phylogenomic reconstructions and comparative analyses of Kickxellomycotina fungi.</title>
        <authorList>
            <person name="Reynolds N.K."/>
            <person name="Stajich J.E."/>
            <person name="Barry K."/>
            <person name="Grigoriev I.V."/>
            <person name="Crous P."/>
            <person name="Smith M.E."/>
        </authorList>
    </citation>
    <scope>NUCLEOTIDE SEQUENCE</scope>
    <source>
        <strain evidence="1">CBS 109366</strain>
    </source>
</reference>
<name>A0ACC1JNX0_9FUNG</name>
<dbReference type="EMBL" id="JANBUJ010002308">
    <property type="protein sequence ID" value="KAJ2764549.1"/>
    <property type="molecule type" value="Genomic_DNA"/>
</dbReference>
<organism evidence="1 2">
    <name type="scientific">Coemansia nantahalensis</name>
    <dbReference type="NCBI Taxonomy" id="2789366"/>
    <lineage>
        <taxon>Eukaryota</taxon>
        <taxon>Fungi</taxon>
        <taxon>Fungi incertae sedis</taxon>
        <taxon>Zoopagomycota</taxon>
        <taxon>Kickxellomycotina</taxon>
        <taxon>Kickxellomycetes</taxon>
        <taxon>Kickxellales</taxon>
        <taxon>Kickxellaceae</taxon>
        <taxon>Coemansia</taxon>
    </lineage>
</organism>
<keyword evidence="2" id="KW-1185">Reference proteome</keyword>
<protein>
    <submittedName>
        <fullName evidence="1">Uncharacterized protein</fullName>
    </submittedName>
</protein>
<accession>A0ACC1JNX0</accession>
<dbReference type="Proteomes" id="UP001140234">
    <property type="component" value="Unassembled WGS sequence"/>
</dbReference>
<feature type="non-terminal residue" evidence="1">
    <location>
        <position position="1"/>
    </location>
</feature>